<evidence type="ECO:0000313" key="1">
    <source>
        <dbReference type="EMBL" id="MBP2258224.1"/>
    </source>
</evidence>
<keyword evidence="2" id="KW-1185">Reference proteome</keyword>
<dbReference type="RefSeq" id="WP_051681374.1">
    <property type="nucleotide sequence ID" value="NZ_JAGIKX010000022.1"/>
</dbReference>
<name>A0ABS4S9N7_9BACI</name>
<protein>
    <submittedName>
        <fullName evidence="1">Competence protein ComK</fullName>
    </submittedName>
</protein>
<evidence type="ECO:0000313" key="2">
    <source>
        <dbReference type="Proteomes" id="UP001519294"/>
    </source>
</evidence>
<gene>
    <name evidence="1" type="ORF">J2Z81_002195</name>
</gene>
<dbReference type="Proteomes" id="UP001519294">
    <property type="component" value="Unassembled WGS sequence"/>
</dbReference>
<comment type="caution">
    <text evidence="1">The sequence shown here is derived from an EMBL/GenBank/DDBJ whole genome shotgun (WGS) entry which is preliminary data.</text>
</comment>
<dbReference type="EMBL" id="JAGIKX010000022">
    <property type="protein sequence ID" value="MBP2258224.1"/>
    <property type="molecule type" value="Genomic_DNA"/>
</dbReference>
<reference evidence="1 2" key="1">
    <citation type="submission" date="2021-03" db="EMBL/GenBank/DDBJ databases">
        <title>Genomic Encyclopedia of Type Strains, Phase IV (KMG-IV): sequencing the most valuable type-strain genomes for metagenomic binning, comparative biology and taxonomic classification.</title>
        <authorList>
            <person name="Goeker M."/>
        </authorList>
    </citation>
    <scope>NUCLEOTIDE SEQUENCE [LARGE SCALE GENOMIC DNA]</scope>
    <source>
        <strain evidence="1 2">DSM 25790</strain>
    </source>
</reference>
<sequence length="177" mass="19852">MLNEYYSSANKSPSEITPLTMAVLAQQDENGNPSTFVLEEESEYIVNNSPSKIINNACIYFGASLKGKQEGTRNICGITHKAPISIDPFSGMYFFPTMSPSNPKCSWIAHSHIDKVNKADNQCTEIHFKNGKKIIIDISFGSALNQIQRTAQFRYILDNRIKHLQKKQGDPDKEPLP</sequence>
<accession>A0ABS4S9N7</accession>
<dbReference type="InterPro" id="IPR010461">
    <property type="entry name" value="ComK"/>
</dbReference>
<dbReference type="Pfam" id="PF06338">
    <property type="entry name" value="ComK"/>
    <property type="match status" value="1"/>
</dbReference>
<dbReference type="PIRSF" id="PIRSF011560">
    <property type="entry name" value="ComK"/>
    <property type="match status" value="1"/>
</dbReference>
<proteinExistence type="predicted"/>
<organism evidence="1 2">
    <name type="scientific">Virgibacillus alimentarius</name>
    <dbReference type="NCBI Taxonomy" id="698769"/>
    <lineage>
        <taxon>Bacteria</taxon>
        <taxon>Bacillati</taxon>
        <taxon>Bacillota</taxon>
        <taxon>Bacilli</taxon>
        <taxon>Bacillales</taxon>
        <taxon>Bacillaceae</taxon>
        <taxon>Virgibacillus</taxon>
    </lineage>
</organism>